<dbReference type="GO" id="GO:0008153">
    <property type="term" value="P:4-aminobenzoate biosynthetic process"/>
    <property type="evidence" value="ECO:0007669"/>
    <property type="project" value="TreeGrafter"/>
</dbReference>
<evidence type="ECO:0000259" key="1">
    <source>
        <dbReference type="Pfam" id="PF00425"/>
    </source>
</evidence>
<name>A0A6J6ISK4_9ZZZZ</name>
<dbReference type="InterPro" id="IPR005802">
    <property type="entry name" value="ADC_synth_comp_1"/>
</dbReference>
<proteinExistence type="predicted"/>
<dbReference type="GO" id="GO:0005737">
    <property type="term" value="C:cytoplasm"/>
    <property type="evidence" value="ECO:0007669"/>
    <property type="project" value="TreeGrafter"/>
</dbReference>
<dbReference type="PANTHER" id="PTHR11236:SF18">
    <property type="entry name" value="AMINODEOXYCHORISMATE SYNTHASE"/>
    <property type="match status" value="1"/>
</dbReference>
<dbReference type="InterPro" id="IPR019999">
    <property type="entry name" value="Anth_synth_I-like"/>
</dbReference>
<organism evidence="2">
    <name type="scientific">freshwater metagenome</name>
    <dbReference type="NCBI Taxonomy" id="449393"/>
    <lineage>
        <taxon>unclassified sequences</taxon>
        <taxon>metagenomes</taxon>
        <taxon>ecological metagenomes</taxon>
    </lineage>
</organism>
<dbReference type="Gene3D" id="3.60.120.10">
    <property type="entry name" value="Anthranilate synthase"/>
    <property type="match status" value="1"/>
</dbReference>
<dbReference type="InterPro" id="IPR005801">
    <property type="entry name" value="ADC_synthase"/>
</dbReference>
<dbReference type="PANTHER" id="PTHR11236">
    <property type="entry name" value="AMINOBENZOATE/ANTHRANILATE SYNTHASE"/>
    <property type="match status" value="1"/>
</dbReference>
<accession>A0A6J6ISK4</accession>
<dbReference type="Pfam" id="PF00425">
    <property type="entry name" value="Chorismate_bind"/>
    <property type="match status" value="1"/>
</dbReference>
<gene>
    <name evidence="2" type="ORF">UFOPK2001_00310</name>
</gene>
<evidence type="ECO:0000313" key="2">
    <source>
        <dbReference type="EMBL" id="CAB4627414.1"/>
    </source>
</evidence>
<feature type="domain" description="Chorismate-utilising enzyme C-terminal" evidence="1">
    <location>
        <begin position="164"/>
        <end position="418"/>
    </location>
</feature>
<protein>
    <submittedName>
        <fullName evidence="2">Unannotated protein</fullName>
    </submittedName>
</protein>
<dbReference type="EMBL" id="CAEZVN010000016">
    <property type="protein sequence ID" value="CAB4627414.1"/>
    <property type="molecule type" value="Genomic_DNA"/>
</dbReference>
<reference evidence="2" key="1">
    <citation type="submission" date="2020-05" db="EMBL/GenBank/DDBJ databases">
        <authorList>
            <person name="Chiriac C."/>
            <person name="Salcher M."/>
            <person name="Ghai R."/>
            <person name="Kavagutti S V."/>
        </authorList>
    </citation>
    <scope>NUCLEOTIDE SEQUENCE</scope>
</reference>
<dbReference type="GO" id="GO:0046820">
    <property type="term" value="F:4-amino-4-deoxychorismate synthase activity"/>
    <property type="evidence" value="ECO:0007669"/>
    <property type="project" value="TreeGrafter"/>
</dbReference>
<dbReference type="NCBIfam" id="TIGR00553">
    <property type="entry name" value="pabB"/>
    <property type="match status" value="1"/>
</dbReference>
<dbReference type="InterPro" id="IPR015890">
    <property type="entry name" value="Chorismate_C"/>
</dbReference>
<dbReference type="AlphaFoldDB" id="A0A6J6ISK4"/>
<dbReference type="GO" id="GO:0009396">
    <property type="term" value="P:folic acid-containing compound biosynthetic process"/>
    <property type="evidence" value="ECO:0007669"/>
    <property type="project" value="InterPro"/>
</dbReference>
<dbReference type="PRINTS" id="PR00095">
    <property type="entry name" value="ANTSNTHASEI"/>
</dbReference>
<dbReference type="GO" id="GO:0000162">
    <property type="term" value="P:L-tryptophan biosynthetic process"/>
    <property type="evidence" value="ECO:0007669"/>
    <property type="project" value="TreeGrafter"/>
</dbReference>
<dbReference type="SUPFAM" id="SSF56322">
    <property type="entry name" value="ADC synthase"/>
    <property type="match status" value="1"/>
</dbReference>
<sequence>MQLHSAYLAGWVHPADVFVQFYASESAAFWFDREFSEDGRFSVLGAGNLISSALSSGQDDISLALARMEYESELELPFDWRPGLVGALSYEGQEQFIEASRAIVFDHKAQGIYFVGIFEDQNDFDFWHHAALLRLGLSGGQVANYLHAQKNEEGLASGVLRHSEEQYLNMIRQAQSHISVGDVYQVCLTNEIIVQTAEDPLAVFLRLRKSNPAPYSTFLKLGETSVASSSPEQFLRVKPFGQVSTKPIKGTRPRGATPELDIAIANELQSDPKERAENLMIVDLMRNDIGKVSVVGSVAVPKLFEIETYATVHQLVSTVTGQLEESETAWSAVLAAFPGGSMTGAPKIRAMEIIQNLERGPRGFYSGCIGYLAADGSSEFSMTIRSIVFKDGVATIGVGGGITIDSDPMAELEETKLKARALLAALNAPDPWA</sequence>